<dbReference type="RefSeq" id="WP_114810359.1">
    <property type="nucleotide sequence ID" value="NZ_CP139965.1"/>
</dbReference>
<reference evidence="1 2" key="1">
    <citation type="submission" date="2023-12" db="EMBL/GenBank/DDBJ databases">
        <title>Genome sequencing and assembly of bacterial species from a model synthetic community.</title>
        <authorList>
            <person name="Hogle S.L."/>
        </authorList>
    </citation>
    <scope>NUCLEOTIDE SEQUENCE [LARGE SCALE GENOMIC DNA]</scope>
    <source>
        <strain evidence="1 2">HAMBI 2494</strain>
    </source>
</reference>
<accession>A0ABZ0WT65</accession>
<evidence type="ECO:0000313" key="2">
    <source>
        <dbReference type="Proteomes" id="UP001325479"/>
    </source>
</evidence>
<gene>
    <name evidence="1" type="ORF">U0042_13415</name>
</gene>
<organism evidence="1 2">
    <name type="scientific">Paraburkholderia kururiensis</name>
    <dbReference type="NCBI Taxonomy" id="984307"/>
    <lineage>
        <taxon>Bacteria</taxon>
        <taxon>Pseudomonadati</taxon>
        <taxon>Pseudomonadota</taxon>
        <taxon>Betaproteobacteria</taxon>
        <taxon>Burkholderiales</taxon>
        <taxon>Burkholderiaceae</taxon>
        <taxon>Paraburkholderia</taxon>
    </lineage>
</organism>
<name>A0ABZ0WT65_9BURK</name>
<dbReference type="EMBL" id="CP139965">
    <property type="protein sequence ID" value="WQD80594.1"/>
    <property type="molecule type" value="Genomic_DNA"/>
</dbReference>
<keyword evidence="2" id="KW-1185">Reference proteome</keyword>
<sequence>MVAEMTRALVEATIAADRAAVTYECAHSEAVDAHVQQVARSALAQCGEAMARAVAAAGGDIIEAELRRLAEPFRATMRGELAAVVGSVDLGALAQQDRLGTCGWAREGRTGRKICSLCAQYDATQ</sequence>
<protein>
    <submittedName>
        <fullName evidence="1">Uncharacterized protein</fullName>
    </submittedName>
</protein>
<dbReference type="Proteomes" id="UP001325479">
    <property type="component" value="Chromosome"/>
</dbReference>
<proteinExistence type="predicted"/>
<evidence type="ECO:0000313" key="1">
    <source>
        <dbReference type="EMBL" id="WQD80594.1"/>
    </source>
</evidence>